<dbReference type="Proteomes" id="UP001221757">
    <property type="component" value="Unassembled WGS sequence"/>
</dbReference>
<feature type="compositionally biased region" description="Polar residues" evidence="1">
    <location>
        <begin position="46"/>
        <end position="60"/>
    </location>
</feature>
<protein>
    <submittedName>
        <fullName evidence="2">Uncharacterized protein</fullName>
    </submittedName>
</protein>
<dbReference type="AlphaFoldDB" id="A0AAD7GCZ5"/>
<reference evidence="2" key="1">
    <citation type="submission" date="2023-03" db="EMBL/GenBank/DDBJ databases">
        <title>Massive genome expansion in bonnet fungi (Mycena s.s.) driven by repeated elements and novel gene families across ecological guilds.</title>
        <authorList>
            <consortium name="Lawrence Berkeley National Laboratory"/>
            <person name="Harder C.B."/>
            <person name="Miyauchi S."/>
            <person name="Viragh M."/>
            <person name="Kuo A."/>
            <person name="Thoen E."/>
            <person name="Andreopoulos B."/>
            <person name="Lu D."/>
            <person name="Skrede I."/>
            <person name="Drula E."/>
            <person name="Henrissat B."/>
            <person name="Morin E."/>
            <person name="Kohler A."/>
            <person name="Barry K."/>
            <person name="LaButti K."/>
            <person name="Morin E."/>
            <person name="Salamov A."/>
            <person name="Lipzen A."/>
            <person name="Mereny Z."/>
            <person name="Hegedus B."/>
            <person name="Baldrian P."/>
            <person name="Stursova M."/>
            <person name="Weitz H."/>
            <person name="Taylor A."/>
            <person name="Grigoriev I.V."/>
            <person name="Nagy L.G."/>
            <person name="Martin F."/>
            <person name="Kauserud H."/>
        </authorList>
    </citation>
    <scope>NUCLEOTIDE SEQUENCE</scope>
    <source>
        <strain evidence="2">CBHHK067</strain>
    </source>
</reference>
<keyword evidence="3" id="KW-1185">Reference proteome</keyword>
<feature type="compositionally biased region" description="Low complexity" evidence="1">
    <location>
        <begin position="23"/>
        <end position="32"/>
    </location>
</feature>
<accession>A0AAD7GCZ5</accession>
<feature type="compositionally biased region" description="Polar residues" evidence="1">
    <location>
        <begin position="113"/>
        <end position="126"/>
    </location>
</feature>
<evidence type="ECO:0000256" key="1">
    <source>
        <dbReference type="SAM" id="MobiDB-lite"/>
    </source>
</evidence>
<feature type="region of interest" description="Disordered" evidence="1">
    <location>
        <begin position="1"/>
        <end position="67"/>
    </location>
</feature>
<feature type="region of interest" description="Disordered" evidence="1">
    <location>
        <begin position="79"/>
        <end position="167"/>
    </location>
</feature>
<organism evidence="2 3">
    <name type="scientific">Mycena rosella</name>
    <name type="common">Pink bonnet</name>
    <name type="synonym">Agaricus rosellus</name>
    <dbReference type="NCBI Taxonomy" id="1033263"/>
    <lineage>
        <taxon>Eukaryota</taxon>
        <taxon>Fungi</taxon>
        <taxon>Dikarya</taxon>
        <taxon>Basidiomycota</taxon>
        <taxon>Agaricomycotina</taxon>
        <taxon>Agaricomycetes</taxon>
        <taxon>Agaricomycetidae</taxon>
        <taxon>Agaricales</taxon>
        <taxon>Marasmiineae</taxon>
        <taxon>Mycenaceae</taxon>
        <taxon>Mycena</taxon>
    </lineage>
</organism>
<dbReference type="EMBL" id="JARKIE010000076">
    <property type="protein sequence ID" value="KAJ7688849.1"/>
    <property type="molecule type" value="Genomic_DNA"/>
</dbReference>
<name>A0AAD7GCZ5_MYCRO</name>
<evidence type="ECO:0000313" key="3">
    <source>
        <dbReference type="Proteomes" id="UP001221757"/>
    </source>
</evidence>
<sequence>MSNIYPKLLTERRRRPASPQRKSLSGLTSLSGRTVPSQIAERMRRLTQSKSLGASPTRFSSCEIHPAGLPNLRLVARSSAPLDRWSRPPPRARLRDDAALPAMHSTDPRAPPNTAQLTPAPSTLNTHESHQHLACPVPVPRTLSSTPPAPSAPLYAQAHKTESGTRN</sequence>
<evidence type="ECO:0000313" key="2">
    <source>
        <dbReference type="EMBL" id="KAJ7688849.1"/>
    </source>
</evidence>
<comment type="caution">
    <text evidence="2">The sequence shown here is derived from an EMBL/GenBank/DDBJ whole genome shotgun (WGS) entry which is preliminary data.</text>
</comment>
<gene>
    <name evidence="2" type="ORF">B0H17DRAFT_1135388</name>
</gene>
<proteinExistence type="predicted"/>